<name>A0ABP1PNT5_9HEXA</name>
<comment type="caution">
    <text evidence="2">The sequence shown here is derived from an EMBL/GenBank/DDBJ whole genome shotgun (WGS) entry which is preliminary data.</text>
</comment>
<feature type="chain" id="PRO_5046257014" evidence="1">
    <location>
        <begin position="24"/>
        <end position="239"/>
    </location>
</feature>
<gene>
    <name evidence="2" type="ORF">ODALV1_LOCUS1989</name>
</gene>
<accession>A0ABP1PNT5</accession>
<evidence type="ECO:0000313" key="2">
    <source>
        <dbReference type="EMBL" id="CAL8072077.1"/>
    </source>
</evidence>
<organism evidence="2 3">
    <name type="scientific">Orchesella dallaii</name>
    <dbReference type="NCBI Taxonomy" id="48710"/>
    <lineage>
        <taxon>Eukaryota</taxon>
        <taxon>Metazoa</taxon>
        <taxon>Ecdysozoa</taxon>
        <taxon>Arthropoda</taxon>
        <taxon>Hexapoda</taxon>
        <taxon>Collembola</taxon>
        <taxon>Entomobryomorpha</taxon>
        <taxon>Entomobryoidea</taxon>
        <taxon>Orchesellidae</taxon>
        <taxon>Orchesellinae</taxon>
        <taxon>Orchesella</taxon>
    </lineage>
</organism>
<keyword evidence="1" id="KW-0732">Signal</keyword>
<evidence type="ECO:0000256" key="1">
    <source>
        <dbReference type="SAM" id="SignalP"/>
    </source>
</evidence>
<protein>
    <submittedName>
        <fullName evidence="2">Uncharacterized protein</fullName>
    </submittedName>
</protein>
<feature type="signal peptide" evidence="1">
    <location>
        <begin position="1"/>
        <end position="23"/>
    </location>
</feature>
<dbReference type="Proteomes" id="UP001642540">
    <property type="component" value="Unassembled WGS sequence"/>
</dbReference>
<dbReference type="EMBL" id="CAXLJM020000007">
    <property type="protein sequence ID" value="CAL8072077.1"/>
    <property type="molecule type" value="Genomic_DNA"/>
</dbReference>
<proteinExistence type="predicted"/>
<keyword evidence="3" id="KW-1185">Reference proteome</keyword>
<reference evidence="2 3" key="1">
    <citation type="submission" date="2024-08" db="EMBL/GenBank/DDBJ databases">
        <authorList>
            <person name="Cucini C."/>
            <person name="Frati F."/>
        </authorList>
    </citation>
    <scope>NUCLEOTIDE SEQUENCE [LARGE SCALE GENOMIC DNA]</scope>
</reference>
<sequence length="239" mass="24738">MNRLGLILATALAVTCCIATVSSRSLDVVSESETSNNDDLSALNIPSLLEFEGGEGDNDVDGVRDKRTPRFVFRAVSCLFTFLINPNCLQGVSGGGGGGGASPTGSNRRQQQQPYYMISLPRYNDSDSNSTATEYPIYPIESTSEYPEEQPSRPTNPILAMIQWKLNLIPNLIRRFLPGFGGGRREGSGSGTGSGLNFGLGLGSGRLAGLFGGLGGGRGLGGLGGGLGGLGGGLGGPQY</sequence>
<evidence type="ECO:0000313" key="3">
    <source>
        <dbReference type="Proteomes" id="UP001642540"/>
    </source>
</evidence>